<reference evidence="1 2" key="1">
    <citation type="submission" date="2024-05" db="EMBL/GenBank/DDBJ databases">
        <title>Genome sequencing and assembly of Indian major carp, Cirrhinus mrigala (Hamilton, 1822).</title>
        <authorList>
            <person name="Mohindra V."/>
            <person name="Chowdhury L.M."/>
            <person name="Lal K."/>
            <person name="Jena J.K."/>
        </authorList>
    </citation>
    <scope>NUCLEOTIDE SEQUENCE [LARGE SCALE GENOMIC DNA]</scope>
    <source>
        <strain evidence="1">CM1030</strain>
        <tissue evidence="1">Blood</tissue>
    </source>
</reference>
<name>A0ABD0RKS1_CIRMR</name>
<organism evidence="1 2">
    <name type="scientific">Cirrhinus mrigala</name>
    <name type="common">Mrigala</name>
    <dbReference type="NCBI Taxonomy" id="683832"/>
    <lineage>
        <taxon>Eukaryota</taxon>
        <taxon>Metazoa</taxon>
        <taxon>Chordata</taxon>
        <taxon>Craniata</taxon>
        <taxon>Vertebrata</taxon>
        <taxon>Euteleostomi</taxon>
        <taxon>Actinopterygii</taxon>
        <taxon>Neopterygii</taxon>
        <taxon>Teleostei</taxon>
        <taxon>Ostariophysi</taxon>
        <taxon>Cypriniformes</taxon>
        <taxon>Cyprinidae</taxon>
        <taxon>Labeoninae</taxon>
        <taxon>Labeonini</taxon>
        <taxon>Cirrhinus</taxon>
    </lineage>
</organism>
<gene>
    <name evidence="1" type="ORF">M9458_007081</name>
</gene>
<dbReference type="AlphaFoldDB" id="A0ABD0RKS1"/>
<proteinExistence type="predicted"/>
<sequence>VYFRNRWVKTVHPVVQQYCLISGAYFTFQMPTRQDVERHRVVVVTLSTSQYLCQLDLEP</sequence>
<accession>A0ABD0RKS1</accession>
<keyword evidence="2" id="KW-1185">Reference proteome</keyword>
<dbReference type="Proteomes" id="UP001529510">
    <property type="component" value="Unassembled WGS sequence"/>
</dbReference>
<evidence type="ECO:0000313" key="1">
    <source>
        <dbReference type="EMBL" id="KAL0198541.1"/>
    </source>
</evidence>
<feature type="non-terminal residue" evidence="1">
    <location>
        <position position="59"/>
    </location>
</feature>
<evidence type="ECO:0000313" key="2">
    <source>
        <dbReference type="Proteomes" id="UP001529510"/>
    </source>
</evidence>
<feature type="non-terminal residue" evidence="1">
    <location>
        <position position="1"/>
    </location>
</feature>
<comment type="caution">
    <text evidence="1">The sequence shown here is derived from an EMBL/GenBank/DDBJ whole genome shotgun (WGS) entry which is preliminary data.</text>
</comment>
<dbReference type="EMBL" id="JAMKFB020000003">
    <property type="protein sequence ID" value="KAL0198541.1"/>
    <property type="molecule type" value="Genomic_DNA"/>
</dbReference>
<protein>
    <submittedName>
        <fullName evidence="1">Uncharacterized protein</fullName>
    </submittedName>
</protein>